<dbReference type="InterPro" id="IPR014729">
    <property type="entry name" value="Rossmann-like_a/b/a_fold"/>
</dbReference>
<comment type="subcellular location">
    <subcellularLocation>
        <location evidence="8">Cytoplasm</location>
    </subcellularLocation>
</comment>
<evidence type="ECO:0000256" key="7">
    <source>
        <dbReference type="ARBA" id="ARBA00049929"/>
    </source>
</evidence>
<dbReference type="GO" id="GO:0005737">
    <property type="term" value="C:cytoplasm"/>
    <property type="evidence" value="ECO:0007669"/>
    <property type="project" value="UniProtKB-SubCell"/>
</dbReference>
<evidence type="ECO:0000256" key="9">
    <source>
        <dbReference type="RuleBase" id="RU363036"/>
    </source>
</evidence>
<name>A0A0G1NDA2_9BACT</name>
<evidence type="ECO:0000313" key="11">
    <source>
        <dbReference type="Proteomes" id="UP000034595"/>
    </source>
</evidence>
<dbReference type="InterPro" id="IPR001412">
    <property type="entry name" value="aa-tRNA-synth_I_CS"/>
</dbReference>
<comment type="catalytic activity">
    <reaction evidence="7 8">
        <text>tRNA(Trp) + L-tryptophan + ATP = L-tryptophyl-tRNA(Trp) + AMP + diphosphate + H(+)</text>
        <dbReference type="Rhea" id="RHEA:24080"/>
        <dbReference type="Rhea" id="RHEA-COMP:9671"/>
        <dbReference type="Rhea" id="RHEA-COMP:9705"/>
        <dbReference type="ChEBI" id="CHEBI:15378"/>
        <dbReference type="ChEBI" id="CHEBI:30616"/>
        <dbReference type="ChEBI" id="CHEBI:33019"/>
        <dbReference type="ChEBI" id="CHEBI:57912"/>
        <dbReference type="ChEBI" id="CHEBI:78442"/>
        <dbReference type="ChEBI" id="CHEBI:78535"/>
        <dbReference type="ChEBI" id="CHEBI:456215"/>
        <dbReference type="EC" id="6.1.1.2"/>
    </reaction>
</comment>
<keyword evidence="4 8" id="KW-0067">ATP-binding</keyword>
<dbReference type="NCBIfam" id="TIGR00233">
    <property type="entry name" value="trpS"/>
    <property type="match status" value="1"/>
</dbReference>
<dbReference type="GO" id="GO:0004830">
    <property type="term" value="F:tryptophan-tRNA ligase activity"/>
    <property type="evidence" value="ECO:0007669"/>
    <property type="project" value="UniProtKB-UniRule"/>
</dbReference>
<dbReference type="SUPFAM" id="SSF52374">
    <property type="entry name" value="Nucleotidylyl transferase"/>
    <property type="match status" value="1"/>
</dbReference>
<dbReference type="PROSITE" id="PS00178">
    <property type="entry name" value="AA_TRNA_LIGASE_I"/>
    <property type="match status" value="1"/>
</dbReference>
<gene>
    <name evidence="8" type="primary">trpS</name>
    <name evidence="10" type="ORF">UW78_C0002G0035</name>
</gene>
<evidence type="ECO:0000256" key="3">
    <source>
        <dbReference type="ARBA" id="ARBA00022741"/>
    </source>
</evidence>
<evidence type="ECO:0000256" key="2">
    <source>
        <dbReference type="ARBA" id="ARBA00022598"/>
    </source>
</evidence>
<dbReference type="PANTHER" id="PTHR43766:SF1">
    <property type="entry name" value="TRYPTOPHAN--TRNA LIGASE, MITOCHONDRIAL"/>
    <property type="match status" value="1"/>
</dbReference>
<dbReference type="EMBL" id="LCJQ01000002">
    <property type="protein sequence ID" value="KKT82154.1"/>
    <property type="molecule type" value="Genomic_DNA"/>
</dbReference>
<organism evidence="10 11">
    <name type="scientific">Candidatus Azambacteria bacterium GW2011_GWA1_44_9</name>
    <dbReference type="NCBI Taxonomy" id="1618610"/>
    <lineage>
        <taxon>Bacteria</taxon>
        <taxon>Candidatus Azamiibacteriota</taxon>
    </lineage>
</organism>
<dbReference type="GO" id="GO:0006436">
    <property type="term" value="P:tryptophanyl-tRNA aminoacylation"/>
    <property type="evidence" value="ECO:0007669"/>
    <property type="project" value="UniProtKB-UniRule"/>
</dbReference>
<dbReference type="InterPro" id="IPR002305">
    <property type="entry name" value="aa-tRNA-synth_Ic"/>
</dbReference>
<dbReference type="AlphaFoldDB" id="A0A0G1NDA2"/>
<evidence type="ECO:0000256" key="8">
    <source>
        <dbReference type="HAMAP-Rule" id="MF_00140"/>
    </source>
</evidence>
<feature type="short sequence motif" description="'HIGH' region" evidence="8">
    <location>
        <begin position="12"/>
        <end position="20"/>
    </location>
</feature>
<feature type="binding site" evidence="8">
    <location>
        <begin position="196"/>
        <end position="200"/>
    </location>
    <ligand>
        <name>ATP</name>
        <dbReference type="ChEBI" id="CHEBI:30616"/>
    </ligand>
</feature>
<feature type="binding site" evidence="8">
    <location>
        <begin position="11"/>
        <end position="13"/>
    </location>
    <ligand>
        <name>ATP</name>
        <dbReference type="ChEBI" id="CHEBI:30616"/>
    </ligand>
</feature>
<feature type="binding site" evidence="8">
    <location>
        <begin position="19"/>
        <end position="20"/>
    </location>
    <ligand>
        <name>ATP</name>
        <dbReference type="ChEBI" id="CHEBI:30616"/>
    </ligand>
</feature>
<dbReference type="HAMAP" id="MF_00140_B">
    <property type="entry name" value="Trp_tRNA_synth_B"/>
    <property type="match status" value="1"/>
</dbReference>
<keyword evidence="3 8" id="KW-0547">Nucleotide-binding</keyword>
<comment type="subunit">
    <text evidence="8">Homodimer.</text>
</comment>
<reference evidence="10 11" key="1">
    <citation type="journal article" date="2015" name="Nature">
        <title>rRNA introns, odd ribosomes, and small enigmatic genomes across a large radiation of phyla.</title>
        <authorList>
            <person name="Brown C.T."/>
            <person name="Hug L.A."/>
            <person name="Thomas B.C."/>
            <person name="Sharon I."/>
            <person name="Castelle C.J."/>
            <person name="Singh A."/>
            <person name="Wilkins M.J."/>
            <person name="Williams K.H."/>
            <person name="Banfield J.F."/>
        </authorList>
    </citation>
    <scope>NUCLEOTIDE SEQUENCE [LARGE SCALE GENOMIC DNA]</scope>
</reference>
<feature type="short sequence motif" description="'KMSKS' region" evidence="8">
    <location>
        <begin position="196"/>
        <end position="200"/>
    </location>
</feature>
<keyword evidence="6 8" id="KW-0030">Aminoacyl-tRNA synthetase</keyword>
<dbReference type="EC" id="6.1.1.2" evidence="8"/>
<comment type="function">
    <text evidence="8">Catalyzes the attachment of tryptophan to tRNA(Trp).</text>
</comment>
<comment type="similarity">
    <text evidence="1 8 9">Belongs to the class-I aminoacyl-tRNA synthetase family.</text>
</comment>
<dbReference type="Gene3D" id="3.40.50.620">
    <property type="entry name" value="HUPs"/>
    <property type="match status" value="1"/>
</dbReference>
<accession>A0A0G1NDA2</accession>
<keyword evidence="5 8" id="KW-0648">Protein biosynthesis</keyword>
<dbReference type="InterPro" id="IPR002306">
    <property type="entry name" value="Trp-tRNA-ligase"/>
</dbReference>
<dbReference type="Pfam" id="PF00579">
    <property type="entry name" value="tRNA-synt_1b"/>
    <property type="match status" value="1"/>
</dbReference>
<dbReference type="GO" id="GO:0005524">
    <property type="term" value="F:ATP binding"/>
    <property type="evidence" value="ECO:0007669"/>
    <property type="project" value="UniProtKB-UniRule"/>
</dbReference>
<dbReference type="Proteomes" id="UP000034595">
    <property type="component" value="Unassembled WGS sequence"/>
</dbReference>
<dbReference type="PRINTS" id="PR01039">
    <property type="entry name" value="TRNASYNTHTRP"/>
</dbReference>
<dbReference type="PATRIC" id="fig|1618610.3.peg.112"/>
<dbReference type="CDD" id="cd00806">
    <property type="entry name" value="TrpRS_core"/>
    <property type="match status" value="1"/>
</dbReference>
<evidence type="ECO:0000256" key="4">
    <source>
        <dbReference type="ARBA" id="ARBA00022840"/>
    </source>
</evidence>
<keyword evidence="8" id="KW-0963">Cytoplasm</keyword>
<dbReference type="InterPro" id="IPR050203">
    <property type="entry name" value="Trp-tRNA_synthetase"/>
</dbReference>
<keyword evidence="2 8" id="KW-0436">Ligase</keyword>
<evidence type="ECO:0000313" key="10">
    <source>
        <dbReference type="EMBL" id="KKT82154.1"/>
    </source>
</evidence>
<evidence type="ECO:0000256" key="6">
    <source>
        <dbReference type="ARBA" id="ARBA00023146"/>
    </source>
</evidence>
<proteinExistence type="inferred from homology"/>
<dbReference type="Gene3D" id="1.10.240.10">
    <property type="entry name" value="Tyrosyl-Transfer RNA Synthetase"/>
    <property type="match status" value="1"/>
</dbReference>
<comment type="caution">
    <text evidence="10">The sequence shown here is derived from an EMBL/GenBank/DDBJ whole genome shotgun (WGS) entry which is preliminary data.</text>
</comment>
<sequence>MKNPILISGIQPTGRLHLGNYLGALKNFVDLQNSGKYQCRFFVADLHALTENPNAKDLNKNIVSLAADFLAAGLDPKKSTIFLQSQVSQTTELAWILSVIAPFGELNRMTQFKEKSGAQKENVNVGLFFYPILMSADIILYNADFVPVGEDQLQHLELARTLARKFNNKFGQAFIEPKALLTATPRLMSLDDPSKKMSKSRPAGCLFIDDSPEEIEKKIKTAVTDSGSEIKYDEKEKPGISNLLSIMAGLSGKPIATLEKEFANANYGKFKQSLAVLVSDYFASFRKKKAALLKKPATLKKVLQHGSVQAQKIAVKKLAEIKEKIGLVI</sequence>
<feature type="binding site" evidence="8">
    <location>
        <begin position="149"/>
        <end position="151"/>
    </location>
    <ligand>
        <name>ATP</name>
        <dbReference type="ChEBI" id="CHEBI:30616"/>
    </ligand>
</feature>
<feature type="binding site" evidence="8">
    <location>
        <position position="137"/>
    </location>
    <ligand>
        <name>L-tryptophan</name>
        <dbReference type="ChEBI" id="CHEBI:57912"/>
    </ligand>
</feature>
<evidence type="ECO:0000256" key="1">
    <source>
        <dbReference type="ARBA" id="ARBA00005594"/>
    </source>
</evidence>
<protein>
    <recommendedName>
        <fullName evidence="8">Tryptophan--tRNA ligase</fullName>
        <ecNumber evidence="8">6.1.1.2</ecNumber>
    </recommendedName>
    <alternativeName>
        <fullName evidence="8">Tryptophanyl-tRNA synthetase</fullName>
        <shortName evidence="8">TrpRS</shortName>
    </alternativeName>
</protein>
<dbReference type="InterPro" id="IPR024109">
    <property type="entry name" value="Trp-tRNA-ligase_bac-type"/>
</dbReference>
<evidence type="ECO:0000256" key="5">
    <source>
        <dbReference type="ARBA" id="ARBA00022917"/>
    </source>
</evidence>
<dbReference type="PANTHER" id="PTHR43766">
    <property type="entry name" value="TRYPTOPHAN--TRNA LIGASE, MITOCHONDRIAL"/>
    <property type="match status" value="1"/>
</dbReference>
<feature type="binding site" evidence="8">
    <location>
        <position position="187"/>
    </location>
    <ligand>
        <name>ATP</name>
        <dbReference type="ChEBI" id="CHEBI:30616"/>
    </ligand>
</feature>